<evidence type="ECO:0000313" key="2">
    <source>
        <dbReference type="Proteomes" id="UP001172159"/>
    </source>
</evidence>
<evidence type="ECO:0008006" key="3">
    <source>
        <dbReference type="Google" id="ProtNLM"/>
    </source>
</evidence>
<accession>A0AA40BMM9</accession>
<sequence length="263" mass="29495">MPPPSQSYPLPFTLSQSYQSTPTYTIFQARLSSSFSAFGYSSLSQDTSEIRALVHHLRTQLKKQKVVLMGHSTGCQDCLYYCTKLRDELNPNEKVNGIILQGPVSDREALIMSVDQHQLEKSITVATEMVQNDKKDHVIDLDDMPDGWKGSPVTAYRWLSLATKGGDDDFFSSDLEDDALQTIWGGLDTPVLILPSERDEWVPFSPPEVEAMIKRWAGFCKPGIASEFSGLIPGANHRVDNTEVNPQGERWLVERVGRFLETL</sequence>
<dbReference type="PANTHER" id="PTHR31591">
    <property type="entry name" value="UPF0613 PROTEIN PB24D3.06C"/>
    <property type="match status" value="1"/>
</dbReference>
<gene>
    <name evidence="1" type="ORF">B0T21DRAFT_383043</name>
</gene>
<dbReference type="Gene3D" id="3.40.50.1820">
    <property type="entry name" value="alpha/beta hydrolase"/>
    <property type="match status" value="1"/>
</dbReference>
<organism evidence="1 2">
    <name type="scientific">Apiosordaria backusii</name>
    <dbReference type="NCBI Taxonomy" id="314023"/>
    <lineage>
        <taxon>Eukaryota</taxon>
        <taxon>Fungi</taxon>
        <taxon>Dikarya</taxon>
        <taxon>Ascomycota</taxon>
        <taxon>Pezizomycotina</taxon>
        <taxon>Sordariomycetes</taxon>
        <taxon>Sordariomycetidae</taxon>
        <taxon>Sordariales</taxon>
        <taxon>Lasiosphaeriaceae</taxon>
        <taxon>Apiosordaria</taxon>
    </lineage>
</organism>
<name>A0AA40BMM9_9PEZI</name>
<dbReference type="InterPro" id="IPR013744">
    <property type="entry name" value="SidJ"/>
</dbReference>
<dbReference type="EMBL" id="JAUKTV010000005">
    <property type="protein sequence ID" value="KAK0736958.1"/>
    <property type="molecule type" value="Genomic_DNA"/>
</dbReference>
<dbReference type="InterPro" id="IPR029058">
    <property type="entry name" value="AB_hydrolase_fold"/>
</dbReference>
<dbReference type="Proteomes" id="UP001172159">
    <property type="component" value="Unassembled WGS sequence"/>
</dbReference>
<evidence type="ECO:0000313" key="1">
    <source>
        <dbReference type="EMBL" id="KAK0736958.1"/>
    </source>
</evidence>
<proteinExistence type="predicted"/>
<dbReference type="PANTHER" id="PTHR31591:SF7">
    <property type="entry name" value="DUF1749-DOMAIN-CONTAINING PROTEIN"/>
    <property type="match status" value="1"/>
</dbReference>
<reference evidence="1" key="1">
    <citation type="submission" date="2023-06" db="EMBL/GenBank/DDBJ databases">
        <title>Genome-scale phylogeny and comparative genomics of the fungal order Sordariales.</title>
        <authorList>
            <consortium name="Lawrence Berkeley National Laboratory"/>
            <person name="Hensen N."/>
            <person name="Bonometti L."/>
            <person name="Westerberg I."/>
            <person name="Brannstrom I.O."/>
            <person name="Guillou S."/>
            <person name="Cros-Aarteil S."/>
            <person name="Calhoun S."/>
            <person name="Haridas S."/>
            <person name="Kuo A."/>
            <person name="Mondo S."/>
            <person name="Pangilinan J."/>
            <person name="Riley R."/>
            <person name="Labutti K."/>
            <person name="Andreopoulos B."/>
            <person name="Lipzen A."/>
            <person name="Chen C."/>
            <person name="Yanf M."/>
            <person name="Daum C."/>
            <person name="Ng V."/>
            <person name="Clum A."/>
            <person name="Steindorff A."/>
            <person name="Ohm R."/>
            <person name="Martin F."/>
            <person name="Silar P."/>
            <person name="Natvig D."/>
            <person name="Lalanne C."/>
            <person name="Gautier V."/>
            <person name="Ament-Velasquez S.L."/>
            <person name="Kruys A."/>
            <person name="Hutchinson M.I."/>
            <person name="Powell A.J."/>
            <person name="Barry K."/>
            <person name="Miller A.N."/>
            <person name="Grigoriev I.V."/>
            <person name="Debuchy R."/>
            <person name="Gladieux P."/>
            <person name="Thoren M.H."/>
            <person name="Johannesson H."/>
        </authorList>
    </citation>
    <scope>NUCLEOTIDE SEQUENCE</scope>
    <source>
        <strain evidence="1">CBS 540.89</strain>
    </source>
</reference>
<protein>
    <recommendedName>
        <fullName evidence="3">DUF1749-domain-containing protein</fullName>
    </recommendedName>
</protein>
<dbReference type="AlphaFoldDB" id="A0AA40BMM9"/>
<dbReference type="Pfam" id="PF08538">
    <property type="entry name" value="DUF1749"/>
    <property type="match status" value="1"/>
</dbReference>
<comment type="caution">
    <text evidence="1">The sequence shown here is derived from an EMBL/GenBank/DDBJ whole genome shotgun (WGS) entry which is preliminary data.</text>
</comment>
<dbReference type="SUPFAM" id="SSF53474">
    <property type="entry name" value="alpha/beta-Hydrolases"/>
    <property type="match status" value="1"/>
</dbReference>
<keyword evidence="2" id="KW-1185">Reference proteome</keyword>